<proteinExistence type="predicted"/>
<dbReference type="RefSeq" id="WP_170141915.1">
    <property type="nucleotide sequence ID" value="NZ_QPIX01000010.1"/>
</dbReference>
<dbReference type="AlphaFoldDB" id="A0A6I7HJY6"/>
<protein>
    <submittedName>
        <fullName evidence="1">Uncharacterized protein</fullName>
    </submittedName>
</protein>
<dbReference type="EMBL" id="QPIX01000010">
    <property type="protein sequence ID" value="RCW21538.1"/>
    <property type="molecule type" value="Genomic_DNA"/>
</dbReference>
<name>A0A6I7HJY6_9HYPH</name>
<evidence type="ECO:0000313" key="2">
    <source>
        <dbReference type="Proteomes" id="UP000252582"/>
    </source>
</evidence>
<organism evidence="1 2">
    <name type="scientific">Ciceribacter lividus</name>
    <dbReference type="NCBI Taxonomy" id="1197950"/>
    <lineage>
        <taxon>Bacteria</taxon>
        <taxon>Pseudomonadati</taxon>
        <taxon>Pseudomonadota</taxon>
        <taxon>Alphaproteobacteria</taxon>
        <taxon>Hyphomicrobiales</taxon>
        <taxon>Rhizobiaceae</taxon>
        <taxon>Ciceribacter</taxon>
    </lineage>
</organism>
<dbReference type="Proteomes" id="UP000252582">
    <property type="component" value="Unassembled WGS sequence"/>
</dbReference>
<reference evidence="1 2" key="1">
    <citation type="submission" date="2018-07" db="EMBL/GenBank/DDBJ databases">
        <title>Genomic Encyclopedia of Type Strains, Phase IV (KMG-IV): sequencing the most valuable type-strain genomes for metagenomic binning, comparative biology and taxonomic classification.</title>
        <authorList>
            <person name="Goeker M."/>
        </authorList>
    </citation>
    <scope>NUCLEOTIDE SEQUENCE [LARGE SCALE GENOMIC DNA]</scope>
    <source>
        <strain evidence="1 2">DSM 25528</strain>
    </source>
</reference>
<comment type="caution">
    <text evidence="1">The sequence shown here is derived from an EMBL/GenBank/DDBJ whole genome shotgun (WGS) entry which is preliminary data.</text>
</comment>
<evidence type="ECO:0000313" key="1">
    <source>
        <dbReference type="EMBL" id="RCW21538.1"/>
    </source>
</evidence>
<accession>A0A6I7HJY6</accession>
<sequence length="58" mass="6527">MQKIQKLTTKNLNAVSPPRRMPIATAAARRIAGPALWRPAVVRFSREEMRAIVAEQID</sequence>
<keyword evidence="2" id="KW-1185">Reference proteome</keyword>
<gene>
    <name evidence="1" type="ORF">DFR48_110127</name>
</gene>